<accession>A0A4Y2IT04</accession>
<dbReference type="Proteomes" id="UP000499080">
    <property type="component" value="Unassembled WGS sequence"/>
</dbReference>
<evidence type="ECO:0000259" key="1">
    <source>
        <dbReference type="PROSITE" id="PS50041"/>
    </source>
</evidence>
<evidence type="ECO:0000313" key="2">
    <source>
        <dbReference type="EMBL" id="GBM80830.1"/>
    </source>
</evidence>
<reference evidence="2 3" key="1">
    <citation type="journal article" date="2019" name="Sci. Rep.">
        <title>Orb-weaving spider Araneus ventricosus genome elucidates the spidroin gene catalogue.</title>
        <authorList>
            <person name="Kono N."/>
            <person name="Nakamura H."/>
            <person name="Ohtoshi R."/>
            <person name="Moran D.A.P."/>
            <person name="Shinohara A."/>
            <person name="Yoshida Y."/>
            <person name="Fujiwara M."/>
            <person name="Mori M."/>
            <person name="Tomita M."/>
            <person name="Arakawa K."/>
        </authorList>
    </citation>
    <scope>NUCLEOTIDE SEQUENCE [LARGE SCALE GENOMIC DNA]</scope>
</reference>
<dbReference type="PROSITE" id="PS50041">
    <property type="entry name" value="C_TYPE_LECTIN_2"/>
    <property type="match status" value="1"/>
</dbReference>
<dbReference type="CDD" id="cd00037">
    <property type="entry name" value="CLECT"/>
    <property type="match status" value="1"/>
</dbReference>
<dbReference type="SUPFAM" id="SSF56436">
    <property type="entry name" value="C-type lectin-like"/>
    <property type="match status" value="1"/>
</dbReference>
<keyword evidence="3" id="KW-1185">Reference proteome</keyword>
<dbReference type="InterPro" id="IPR001304">
    <property type="entry name" value="C-type_lectin-like"/>
</dbReference>
<comment type="caution">
    <text evidence="2">The sequence shown here is derived from an EMBL/GenBank/DDBJ whole genome shotgun (WGS) entry which is preliminary data.</text>
</comment>
<proteinExistence type="predicted"/>
<sequence length="211" mass="25233">MPDCEGMQDKCQCHPSFTSYKINAIKHQRNCLKMFPEKKIWDVASKTCSNEFSALAYNRIPDSFFEDFRNRGVNLIWLGIRKRLGNYIVEGNVEHVFNLWTSNYQGWKWEGKELSHDCFAFNISSGYMVTQNCNTELEYVCENFGFPVYPLSKNLKEYLGEHRCQSDEDIKTAVQRFYQTRQDTTLYERNIDRLLPRLYKYFNRLRKYIKI</sequence>
<dbReference type="Gene3D" id="3.10.100.10">
    <property type="entry name" value="Mannose-Binding Protein A, subunit A"/>
    <property type="match status" value="1"/>
</dbReference>
<organism evidence="2 3">
    <name type="scientific">Araneus ventricosus</name>
    <name type="common">Orbweaver spider</name>
    <name type="synonym">Epeira ventricosa</name>
    <dbReference type="NCBI Taxonomy" id="182803"/>
    <lineage>
        <taxon>Eukaryota</taxon>
        <taxon>Metazoa</taxon>
        <taxon>Ecdysozoa</taxon>
        <taxon>Arthropoda</taxon>
        <taxon>Chelicerata</taxon>
        <taxon>Arachnida</taxon>
        <taxon>Araneae</taxon>
        <taxon>Araneomorphae</taxon>
        <taxon>Entelegynae</taxon>
        <taxon>Araneoidea</taxon>
        <taxon>Araneidae</taxon>
        <taxon>Araneus</taxon>
    </lineage>
</organism>
<dbReference type="Pfam" id="PF00059">
    <property type="entry name" value="Lectin_C"/>
    <property type="match status" value="1"/>
</dbReference>
<protein>
    <recommendedName>
        <fullName evidence="1">C-type lectin domain-containing protein</fullName>
    </recommendedName>
</protein>
<dbReference type="InterPro" id="IPR016186">
    <property type="entry name" value="C-type_lectin-like/link_sf"/>
</dbReference>
<gene>
    <name evidence="2" type="ORF">AVEN_33436_1</name>
</gene>
<name>A0A4Y2IT04_ARAVE</name>
<evidence type="ECO:0000313" key="3">
    <source>
        <dbReference type="Proteomes" id="UP000499080"/>
    </source>
</evidence>
<dbReference type="EMBL" id="BGPR01002906">
    <property type="protein sequence ID" value="GBM80830.1"/>
    <property type="molecule type" value="Genomic_DNA"/>
</dbReference>
<dbReference type="AlphaFoldDB" id="A0A4Y2IT04"/>
<dbReference type="OrthoDB" id="6434904at2759"/>
<dbReference type="InterPro" id="IPR016187">
    <property type="entry name" value="CTDL_fold"/>
</dbReference>
<feature type="domain" description="C-type lectin" evidence="1">
    <location>
        <begin position="27"/>
        <end position="142"/>
    </location>
</feature>